<sequence>ENTLESECENFVTENDDQLLERELLLTSKCYGFLFDIVNFYNDTFISEVGISLLHISYEFLSTELAARLQPILTKVYSQVKTKVNDCKDQLTLQPDTTVWKLFKKTGRIIRYGEKLSTCALSGYQRWFA</sequence>
<accession>A0AAV2PP40</accession>
<feature type="non-terminal residue" evidence="1">
    <location>
        <position position="1"/>
    </location>
</feature>
<evidence type="ECO:0000313" key="2">
    <source>
        <dbReference type="Proteomes" id="UP001497623"/>
    </source>
</evidence>
<name>A0AAV2PP40_MEGNR</name>
<keyword evidence="2" id="KW-1185">Reference proteome</keyword>
<dbReference type="Proteomes" id="UP001497623">
    <property type="component" value="Unassembled WGS sequence"/>
</dbReference>
<proteinExistence type="predicted"/>
<comment type="caution">
    <text evidence="1">The sequence shown here is derived from an EMBL/GenBank/DDBJ whole genome shotgun (WGS) entry which is preliminary data.</text>
</comment>
<reference evidence="1 2" key="1">
    <citation type="submission" date="2024-05" db="EMBL/GenBank/DDBJ databases">
        <authorList>
            <person name="Wallberg A."/>
        </authorList>
    </citation>
    <scope>NUCLEOTIDE SEQUENCE [LARGE SCALE GENOMIC DNA]</scope>
</reference>
<dbReference type="AlphaFoldDB" id="A0AAV2PP40"/>
<gene>
    <name evidence="1" type="ORF">MNOR_LOCUS1946</name>
</gene>
<evidence type="ECO:0000313" key="1">
    <source>
        <dbReference type="EMBL" id="CAL4061196.1"/>
    </source>
</evidence>
<organism evidence="1 2">
    <name type="scientific">Meganyctiphanes norvegica</name>
    <name type="common">Northern krill</name>
    <name type="synonym">Thysanopoda norvegica</name>
    <dbReference type="NCBI Taxonomy" id="48144"/>
    <lineage>
        <taxon>Eukaryota</taxon>
        <taxon>Metazoa</taxon>
        <taxon>Ecdysozoa</taxon>
        <taxon>Arthropoda</taxon>
        <taxon>Crustacea</taxon>
        <taxon>Multicrustacea</taxon>
        <taxon>Malacostraca</taxon>
        <taxon>Eumalacostraca</taxon>
        <taxon>Eucarida</taxon>
        <taxon>Euphausiacea</taxon>
        <taxon>Euphausiidae</taxon>
        <taxon>Meganyctiphanes</taxon>
    </lineage>
</organism>
<dbReference type="EMBL" id="CAXKWB010000552">
    <property type="protein sequence ID" value="CAL4061196.1"/>
    <property type="molecule type" value="Genomic_DNA"/>
</dbReference>
<feature type="non-terminal residue" evidence="1">
    <location>
        <position position="129"/>
    </location>
</feature>
<protein>
    <submittedName>
        <fullName evidence="1">Uncharacterized protein</fullName>
    </submittedName>
</protein>